<protein>
    <recommendedName>
        <fullName evidence="3">DUF4876 domain-containing protein</fullName>
    </recommendedName>
</protein>
<reference evidence="1 2" key="1">
    <citation type="submission" date="2021-05" db="EMBL/GenBank/DDBJ databases">
        <title>A Polyphasic approach of four new species of the genus Ohtaekwangia: Ohtaekwangia histidinii sp. nov., Ohtaekwangia cretensis sp. nov., Ohtaekwangia indiensis sp. nov., Ohtaekwangia reichenbachii sp. nov. from diverse environment.</title>
        <authorList>
            <person name="Octaviana S."/>
        </authorList>
    </citation>
    <scope>NUCLEOTIDE SEQUENCE [LARGE SCALE GENOMIC DNA]</scope>
    <source>
        <strain evidence="1 2">PWU20</strain>
    </source>
</reference>
<evidence type="ECO:0008006" key="3">
    <source>
        <dbReference type="Google" id="ProtNLM"/>
    </source>
</evidence>
<sequence length="518" mass="57714">METPLKYLVAVWLLALVVCLQSCNDQSVQFEKKKIQFTLVPTTSSNGKTDGIDLPENTRLKISIASSNGAVIYSNQEIPVLKVGNGYITDPLELIPGGYTITDFMVVKDSEVLYATPKNATQLSPLVANSLPYNFSVTENSVANVNMQVLDVRGQDPEAFGYASLNVEVINTLAISVLHAKKGQTLLTNATAELRKDDKLIKTIPLNAAVNTIAFDGNPDTLYTLTVFTNDGFKSQTFNFKNLKNELGSNPLQVTLEPALFLTINSYVDEGNENEEYFDFGLEGSGTVNINWGDGDTASESLPYSGLHEYIEGDYTAVITGDLDQITNIYGFSYGSIISAITGLTNLTSLKTYNPSWGAVPIKVDLSNCTQLETINISKYGAPYEPIDLRTDFKLPAQHKIKEFVFDAPSFDINREYISAEELEAMVNNIYNNVTQSNIRDGKFFVNPVVTPSPETQQKLDELQSEYNWEVRFNDEIYDYSESGRIRTNENARRDNWLRSKFPNSKRMSQNNAMAFIR</sequence>
<keyword evidence="2" id="KW-1185">Reference proteome</keyword>
<name>A0ABS5VQI4_9BACT</name>
<evidence type="ECO:0000313" key="2">
    <source>
        <dbReference type="Proteomes" id="UP000772618"/>
    </source>
</evidence>
<gene>
    <name evidence="1" type="ORF">KK060_10425</name>
</gene>
<evidence type="ECO:0000313" key="1">
    <source>
        <dbReference type="EMBL" id="MBT1703697.1"/>
    </source>
</evidence>
<dbReference type="EMBL" id="JAHESD010000018">
    <property type="protein sequence ID" value="MBT1703697.1"/>
    <property type="molecule type" value="Genomic_DNA"/>
</dbReference>
<organism evidence="1 2">
    <name type="scientific">Chryseosolibacter indicus</name>
    <dbReference type="NCBI Taxonomy" id="2782351"/>
    <lineage>
        <taxon>Bacteria</taxon>
        <taxon>Pseudomonadati</taxon>
        <taxon>Bacteroidota</taxon>
        <taxon>Cytophagia</taxon>
        <taxon>Cytophagales</taxon>
        <taxon>Chryseotaleaceae</taxon>
        <taxon>Chryseosolibacter</taxon>
    </lineage>
</organism>
<dbReference type="Proteomes" id="UP000772618">
    <property type="component" value="Unassembled WGS sequence"/>
</dbReference>
<accession>A0ABS5VQI4</accession>
<dbReference type="RefSeq" id="WP_254153659.1">
    <property type="nucleotide sequence ID" value="NZ_JAHESD010000018.1"/>
</dbReference>
<proteinExistence type="predicted"/>
<comment type="caution">
    <text evidence="1">The sequence shown here is derived from an EMBL/GenBank/DDBJ whole genome shotgun (WGS) entry which is preliminary data.</text>
</comment>